<organism evidence="1 2">
    <name type="scientific">Neotamlana nanhaiensis</name>
    <dbReference type="NCBI Taxonomy" id="1382798"/>
    <lineage>
        <taxon>Bacteria</taxon>
        <taxon>Pseudomonadati</taxon>
        <taxon>Bacteroidota</taxon>
        <taxon>Flavobacteriia</taxon>
        <taxon>Flavobacteriales</taxon>
        <taxon>Flavobacteriaceae</taxon>
        <taxon>Neotamlana</taxon>
    </lineage>
</organism>
<dbReference type="EMBL" id="JTDV01000018">
    <property type="protein sequence ID" value="KJD31125.1"/>
    <property type="molecule type" value="Genomic_DNA"/>
</dbReference>
<protein>
    <submittedName>
        <fullName evidence="1">Membrane protein</fullName>
    </submittedName>
</protein>
<gene>
    <name evidence="1" type="ORF">PK35_16325</name>
</gene>
<accession>A0A0D7VW71</accession>
<keyword evidence="2" id="KW-1185">Reference proteome</keyword>
<dbReference type="PATRIC" id="fig|1382798.3.peg.2274"/>
<reference evidence="1 2" key="1">
    <citation type="journal article" date="2015" name="Antonie Van Leeuwenhoek">
        <title>Tamlana nanhaiensis sp. nov., isolated from surface seawater collected from the South China Sea.</title>
        <authorList>
            <person name="Liu X."/>
            <person name="Lai Q."/>
            <person name="Du Y."/>
            <person name="Li G."/>
            <person name="Sun F."/>
            <person name="Shao Z."/>
        </authorList>
    </citation>
    <scope>NUCLEOTIDE SEQUENCE [LARGE SCALE GENOMIC DNA]</scope>
    <source>
        <strain evidence="1 2">FHC16</strain>
    </source>
</reference>
<evidence type="ECO:0000313" key="1">
    <source>
        <dbReference type="EMBL" id="KJD31125.1"/>
    </source>
</evidence>
<dbReference type="OrthoDB" id="1491239at2"/>
<evidence type="ECO:0000313" key="2">
    <source>
        <dbReference type="Proteomes" id="UP000032361"/>
    </source>
</evidence>
<dbReference type="STRING" id="1382798.PK35_16325"/>
<dbReference type="AlphaFoldDB" id="A0A0D7VW71"/>
<name>A0A0D7VW71_9FLAO</name>
<dbReference type="Proteomes" id="UP000032361">
    <property type="component" value="Unassembled WGS sequence"/>
</dbReference>
<dbReference type="RefSeq" id="WP_044627648.1">
    <property type="nucleotide sequence ID" value="NZ_JTDV01000018.1"/>
</dbReference>
<proteinExistence type="predicted"/>
<comment type="caution">
    <text evidence="1">The sequence shown here is derived from an EMBL/GenBank/DDBJ whole genome shotgun (WGS) entry which is preliminary data.</text>
</comment>
<sequence>MIKKLVLVFIAVVSIYSYGQEGSASPYSFYGIGNIKFKGTAENRSMGGLSVYTDSVHVNLRNPASYASDRVGVYPFNGESSPVKFAVGGNYSSINLKSETGNDKTSSATFDYLAIAVPVGKFGIGFGLLPYSSVGYRLDSYSGDDDDNIQNRFRGEGGLNKVFAGVAYQVMRGLSIGVDFQYSFGNIKNSSIAFLYDSDGTPIQYQSREDNRSDLSGLNLNFGATYKTTILNDLQLSTAVTYAPESLLGSKNERSFSTIAMGSNDSEIVYNTIDVDLDALGLQETDLILPSRFSAGFGIGKPRKWFVGTEYVFRNTSNLRSSVTNSSNPTNYEDATAISFGGFYIPQYNAFNNFFKRVVYRAGMRYEKTGIVLNNESIKEFGISFGVGIPVGDSRLLSNANLGAEFGKRGTTNNSLIQENFVNVQLSLSLNDRWFEKRKYD</sequence>
<dbReference type="Gene3D" id="2.40.160.60">
    <property type="entry name" value="Outer membrane protein transport protein (OMPP1/FadL/TodX)"/>
    <property type="match status" value="1"/>
</dbReference>